<organism evidence="1 2">
    <name type="scientific">Comamonas testosteroni</name>
    <name type="common">Pseudomonas testosteroni</name>
    <dbReference type="NCBI Taxonomy" id="285"/>
    <lineage>
        <taxon>Bacteria</taxon>
        <taxon>Pseudomonadati</taxon>
        <taxon>Pseudomonadota</taxon>
        <taxon>Betaproteobacteria</taxon>
        <taxon>Burkholderiales</taxon>
        <taxon>Comamonadaceae</taxon>
        <taxon>Comamonas</taxon>
    </lineage>
</organism>
<evidence type="ECO:0000313" key="2">
    <source>
        <dbReference type="Proteomes" id="UP000029553"/>
    </source>
</evidence>
<evidence type="ECO:0000313" key="1">
    <source>
        <dbReference type="EMBL" id="KGH30628.1"/>
    </source>
</evidence>
<reference evidence="1 2" key="1">
    <citation type="submission" date="2013-09" db="EMBL/GenBank/DDBJ databases">
        <title>High correlation between genotypes and phenotypes of environmental bacteria Comamonas testosteroni strains.</title>
        <authorList>
            <person name="Liu L."/>
            <person name="Zhu W."/>
            <person name="Xia X."/>
            <person name="Xu B."/>
            <person name="Luo M."/>
            <person name="Wang G."/>
        </authorList>
    </citation>
    <scope>NUCLEOTIDE SEQUENCE [LARGE SCALE GENOMIC DNA]</scope>
    <source>
        <strain evidence="1 2">JL40</strain>
    </source>
</reference>
<comment type="caution">
    <text evidence="1">The sequence shown here is derived from an EMBL/GenBank/DDBJ whole genome shotgun (WGS) entry which is preliminary data.</text>
</comment>
<gene>
    <name evidence="1" type="ORF">P353_09080</name>
</gene>
<sequence length="148" mass="16787">MAKPLKYPGSDIEFHAEPSLLLAPFDIYDREESLGQELAAYDPNDPQQLLLLLDRYFFPCCDQASWSTAHKVMLTRSLQAALQSLQYDFAAPLEDSHDGCFYLPATWQIQAPRQFFLNAYSILVKRWVAAFATAGFSPMPAENLRHLA</sequence>
<protein>
    <submittedName>
        <fullName evidence="1">Uncharacterized protein</fullName>
    </submittedName>
</protein>
<dbReference type="AlphaFoldDB" id="A0A096FLK6"/>
<accession>A0A096FLK6</accession>
<proteinExistence type="predicted"/>
<dbReference type="EMBL" id="AWOR01000042">
    <property type="protein sequence ID" value="KGH30628.1"/>
    <property type="molecule type" value="Genomic_DNA"/>
</dbReference>
<dbReference type="Proteomes" id="UP000029553">
    <property type="component" value="Unassembled WGS sequence"/>
</dbReference>
<name>A0A096FLK6_COMTE</name>